<dbReference type="SMART" id="SM00267">
    <property type="entry name" value="GGDEF"/>
    <property type="match status" value="1"/>
</dbReference>
<dbReference type="AlphaFoldDB" id="A0A101JUF4"/>
<dbReference type="Pfam" id="PF00990">
    <property type="entry name" value="GGDEF"/>
    <property type="match status" value="1"/>
</dbReference>
<dbReference type="Gene3D" id="3.30.70.270">
    <property type="match status" value="1"/>
</dbReference>
<gene>
    <name evidence="3" type="ORF">ADL15_17635</name>
</gene>
<dbReference type="PANTHER" id="PTHR46663">
    <property type="entry name" value="DIGUANYLATE CYCLASE DGCT-RELATED"/>
    <property type="match status" value="1"/>
</dbReference>
<organism evidence="3 4">
    <name type="scientific">Actinoplanes awajinensis subsp. mycoplanecinus</name>
    <dbReference type="NCBI Taxonomy" id="135947"/>
    <lineage>
        <taxon>Bacteria</taxon>
        <taxon>Bacillati</taxon>
        <taxon>Actinomycetota</taxon>
        <taxon>Actinomycetes</taxon>
        <taxon>Micromonosporales</taxon>
        <taxon>Micromonosporaceae</taxon>
        <taxon>Actinoplanes</taxon>
    </lineage>
</organism>
<dbReference type="PROSITE" id="PS50887">
    <property type="entry name" value="GGDEF"/>
    <property type="match status" value="1"/>
</dbReference>
<evidence type="ECO:0000256" key="1">
    <source>
        <dbReference type="SAM" id="Phobius"/>
    </source>
</evidence>
<dbReference type="NCBIfam" id="TIGR00254">
    <property type="entry name" value="GGDEF"/>
    <property type="match status" value="1"/>
</dbReference>
<dbReference type="PANTHER" id="PTHR46663:SF2">
    <property type="entry name" value="GGDEF DOMAIN-CONTAINING PROTEIN"/>
    <property type="match status" value="1"/>
</dbReference>
<keyword evidence="1" id="KW-1133">Transmembrane helix</keyword>
<comment type="caution">
    <text evidence="3">The sequence shown here is derived from an EMBL/GenBank/DDBJ whole genome shotgun (WGS) entry which is preliminary data.</text>
</comment>
<feature type="domain" description="GGDEF" evidence="2">
    <location>
        <begin position="222"/>
        <end position="350"/>
    </location>
</feature>
<dbReference type="InterPro" id="IPR029787">
    <property type="entry name" value="Nucleotide_cyclase"/>
</dbReference>
<feature type="transmembrane region" description="Helical" evidence="1">
    <location>
        <begin position="162"/>
        <end position="180"/>
    </location>
</feature>
<name>A0A101JUF4_9ACTN</name>
<protein>
    <recommendedName>
        <fullName evidence="2">GGDEF domain-containing protein</fullName>
    </recommendedName>
</protein>
<dbReference type="InterPro" id="IPR052163">
    <property type="entry name" value="DGC-Regulatory_Protein"/>
</dbReference>
<proteinExistence type="predicted"/>
<dbReference type="InterPro" id="IPR043128">
    <property type="entry name" value="Rev_trsase/Diguanyl_cyclase"/>
</dbReference>
<evidence type="ECO:0000313" key="3">
    <source>
        <dbReference type="EMBL" id="KUL33314.1"/>
    </source>
</evidence>
<accession>A0A101JUF4</accession>
<dbReference type="RefSeq" id="WP_067691848.1">
    <property type="nucleotide sequence ID" value="NZ_LLZH01000145.1"/>
</dbReference>
<sequence length="350" mass="36420">MGTETVQHRAAALDDTLLTRRRMVEMAALLSRSIGLVTTLLYGFGIGGIGPADPVPALTGVSLLGALLMAVSCVFSLRGVRAPGSRWYTCLSVLQVALDTVTVIAFVAVTQAHTTQTTWPVLGLPIAIAAIRHQLAGALAAWVVTSVALLSMPLPGGEGLGGICLNIMIALITGAQSSAFQRQLTTLQQVRRELQHQASHDSLTGLPNRAQLAVRAERCDGRPLAVLLLDLNGFKQVNDTYGHAAGDVLLHEVGQRLGAVLHDGDLAGRLGGDEFVVLLPEGDAASARLTGERIRAAISQPITISGGAAVTVGVSIGAAFRPAGSTADLDALTAEADAAMYREKHARRAA</sequence>
<dbReference type="EMBL" id="LLZH01000145">
    <property type="protein sequence ID" value="KUL33314.1"/>
    <property type="molecule type" value="Genomic_DNA"/>
</dbReference>
<dbReference type="OrthoDB" id="3284815at2"/>
<feature type="transmembrane region" description="Helical" evidence="1">
    <location>
        <begin position="87"/>
        <end position="109"/>
    </location>
</feature>
<feature type="transmembrane region" description="Helical" evidence="1">
    <location>
        <begin position="29"/>
        <end position="49"/>
    </location>
</feature>
<keyword evidence="4" id="KW-1185">Reference proteome</keyword>
<dbReference type="Proteomes" id="UP000053244">
    <property type="component" value="Unassembled WGS sequence"/>
</dbReference>
<evidence type="ECO:0000259" key="2">
    <source>
        <dbReference type="PROSITE" id="PS50887"/>
    </source>
</evidence>
<keyword evidence="1" id="KW-0812">Transmembrane</keyword>
<keyword evidence="1" id="KW-0472">Membrane</keyword>
<reference evidence="3 4" key="1">
    <citation type="submission" date="2015-10" db="EMBL/GenBank/DDBJ databases">
        <authorList>
            <person name="Gilbert D.G."/>
        </authorList>
    </citation>
    <scope>NUCLEOTIDE SEQUENCE [LARGE SCALE GENOMIC DNA]</scope>
    <source>
        <strain evidence="3 4">NRRL B-16712</strain>
    </source>
</reference>
<feature type="transmembrane region" description="Helical" evidence="1">
    <location>
        <begin position="55"/>
        <end position="75"/>
    </location>
</feature>
<dbReference type="InterPro" id="IPR000160">
    <property type="entry name" value="GGDEF_dom"/>
</dbReference>
<dbReference type="SUPFAM" id="SSF55073">
    <property type="entry name" value="Nucleotide cyclase"/>
    <property type="match status" value="1"/>
</dbReference>
<evidence type="ECO:0000313" key="4">
    <source>
        <dbReference type="Proteomes" id="UP000053244"/>
    </source>
</evidence>
<dbReference type="CDD" id="cd01949">
    <property type="entry name" value="GGDEF"/>
    <property type="match status" value="1"/>
</dbReference>